<dbReference type="EMBL" id="JANBUL010000366">
    <property type="protein sequence ID" value="KAJ2776385.1"/>
    <property type="molecule type" value="Genomic_DNA"/>
</dbReference>
<evidence type="ECO:0000259" key="7">
    <source>
        <dbReference type="Pfam" id="PF04547"/>
    </source>
</evidence>
<feature type="transmembrane region" description="Helical" evidence="6">
    <location>
        <begin position="352"/>
        <end position="371"/>
    </location>
</feature>
<dbReference type="Pfam" id="PF04547">
    <property type="entry name" value="Anoctamin"/>
    <property type="match status" value="1"/>
</dbReference>
<protein>
    <recommendedName>
        <fullName evidence="11">DUF590-domain-containing protein</fullName>
    </recommendedName>
</protein>
<feature type="transmembrane region" description="Helical" evidence="6">
    <location>
        <begin position="314"/>
        <end position="340"/>
    </location>
</feature>
<gene>
    <name evidence="9" type="ORF">H4R18_005693</name>
</gene>
<dbReference type="GO" id="GO:0032541">
    <property type="term" value="C:cortical endoplasmic reticulum"/>
    <property type="evidence" value="ECO:0007669"/>
    <property type="project" value="TreeGrafter"/>
</dbReference>
<feature type="transmembrane region" description="Helical" evidence="6">
    <location>
        <begin position="698"/>
        <end position="719"/>
    </location>
</feature>
<dbReference type="OrthoDB" id="296386at2759"/>
<feature type="non-terminal residue" evidence="9">
    <location>
        <position position="1"/>
    </location>
</feature>
<dbReference type="PANTHER" id="PTHR12308">
    <property type="entry name" value="ANOCTAMIN"/>
    <property type="match status" value="1"/>
</dbReference>
<dbReference type="InterPro" id="IPR007632">
    <property type="entry name" value="Anoctamin"/>
</dbReference>
<evidence type="ECO:0008006" key="11">
    <source>
        <dbReference type="Google" id="ProtNLM"/>
    </source>
</evidence>
<keyword evidence="2 6" id="KW-0812">Transmembrane</keyword>
<evidence type="ECO:0000256" key="1">
    <source>
        <dbReference type="ARBA" id="ARBA00004141"/>
    </source>
</evidence>
<evidence type="ECO:0000256" key="4">
    <source>
        <dbReference type="ARBA" id="ARBA00023136"/>
    </source>
</evidence>
<keyword evidence="10" id="KW-1185">Reference proteome</keyword>
<feature type="transmembrane region" description="Helical" evidence="6">
    <location>
        <begin position="240"/>
        <end position="260"/>
    </location>
</feature>
<evidence type="ECO:0000256" key="5">
    <source>
        <dbReference type="SAM" id="MobiDB-lite"/>
    </source>
</evidence>
<keyword evidence="3 6" id="KW-1133">Transmembrane helix</keyword>
<reference evidence="9" key="1">
    <citation type="submission" date="2022-07" db="EMBL/GenBank/DDBJ databases">
        <title>Phylogenomic reconstructions and comparative analyses of Kickxellomycotina fungi.</title>
        <authorList>
            <person name="Reynolds N.K."/>
            <person name="Stajich J.E."/>
            <person name="Barry K."/>
            <person name="Grigoriev I.V."/>
            <person name="Crous P."/>
            <person name="Smith M.E."/>
        </authorList>
    </citation>
    <scope>NUCLEOTIDE SEQUENCE</scope>
    <source>
        <strain evidence="9">NBRC 105414</strain>
    </source>
</reference>
<feature type="region of interest" description="Disordered" evidence="5">
    <location>
        <begin position="757"/>
        <end position="792"/>
    </location>
</feature>
<evidence type="ECO:0000256" key="6">
    <source>
        <dbReference type="SAM" id="Phobius"/>
    </source>
</evidence>
<feature type="domain" description="Anoctamin transmembrane" evidence="7">
    <location>
        <begin position="201"/>
        <end position="730"/>
    </location>
</feature>
<evidence type="ECO:0000256" key="3">
    <source>
        <dbReference type="ARBA" id="ARBA00022989"/>
    </source>
</evidence>
<feature type="region of interest" description="Disordered" evidence="5">
    <location>
        <begin position="508"/>
        <end position="534"/>
    </location>
</feature>
<feature type="domain" description="Anoctamin alpha-beta plait" evidence="8">
    <location>
        <begin position="4"/>
        <end position="161"/>
    </location>
</feature>
<dbReference type="InterPro" id="IPR049456">
    <property type="entry name" value="Anoctamin_N_fung"/>
</dbReference>
<dbReference type="InterPro" id="IPR049452">
    <property type="entry name" value="Anoctamin_TM"/>
</dbReference>
<dbReference type="Proteomes" id="UP001140217">
    <property type="component" value="Unassembled WGS sequence"/>
</dbReference>
<evidence type="ECO:0000259" key="8">
    <source>
        <dbReference type="Pfam" id="PF20877"/>
    </source>
</evidence>
<sequence length="804" mass="87065">ECYADFVVSFRFAVPGPGSGSGSGSGSSRSQAAAAAEAALEDVVRRLAAAGLTAEVRAGLRARRGQAGFEAEAGHVLVFVSCPRARVEHEWGRSRLHDWLGGMVALRRAGAGAADRLEVDPDAQDDPGRLLGAVPVPVPVAERQRLVHRLITGPSGEGCADALRTGGVAVLALHDRAFNARWLRRWAAQWLIGRGDLARLRAHFGEEVAMYFAFLQSYVLWLAFPAAAGAAWWALGRSSFSWQLGALLVLWAVVFTETWARRESDIATYWGVHGVQRARSSRRAAFRPDRLAADPATGEPVPHFSPARRWARRLLGLPVVAALALLMAALVAAIFALQAFVDEYYAGPLKPALALAPAALFSAALPAYSALCSRAAAALTDYENYEYDADHAAQLTAKLFVFRFLQDQLYLFLTAWVLVPHRDAFDAWLHAAYRALSALPPWLVPLVPPEAALKPSATPATAMVRDLLASFVVTSQLIGMATETGLPLVRRWWGARALKRAAAAAAAATPDVSGGGGGTGTTTTTHTHTHTHHHRERALASVLSLAPDAVDQWIETTTTADASTLPLPPSAVELQFIARVTEETRLPEYTTYEDYAEMASQFGRVAFFSVAWPLAPLAALLNNWLELRTDAAKICSAARRPAPRRVETIGPWLSTLRFMCWLSSITNALLIYQFHPNCAFLPAVADPDAMLRFGRTNLSFALVVLLFSEHLFLATRWLITHVMESWPGAYARISERAQAQMKRRWLERAPAALHAIIDDDGDDDGDGNDGDGDGGDGDGGRGASGWRSELSRGRQAIAAAFKTE</sequence>
<dbReference type="Pfam" id="PF20877">
    <property type="entry name" value="Anoctamin_N"/>
    <property type="match status" value="1"/>
</dbReference>
<accession>A0A9W8H1P6</accession>
<keyword evidence="4 6" id="KW-0472">Membrane</keyword>
<comment type="subcellular location">
    <subcellularLocation>
        <location evidence="1">Membrane</location>
        <topology evidence="1">Multi-pass membrane protein</topology>
    </subcellularLocation>
</comment>
<proteinExistence type="predicted"/>
<evidence type="ECO:0000313" key="9">
    <source>
        <dbReference type="EMBL" id="KAJ2776385.1"/>
    </source>
</evidence>
<dbReference type="GO" id="GO:0005254">
    <property type="term" value="F:chloride channel activity"/>
    <property type="evidence" value="ECO:0007669"/>
    <property type="project" value="TreeGrafter"/>
</dbReference>
<comment type="caution">
    <text evidence="9">The sequence shown here is derived from an EMBL/GenBank/DDBJ whole genome shotgun (WGS) entry which is preliminary data.</text>
</comment>
<dbReference type="GO" id="GO:0016020">
    <property type="term" value="C:membrane"/>
    <property type="evidence" value="ECO:0007669"/>
    <property type="project" value="UniProtKB-SubCell"/>
</dbReference>
<dbReference type="AlphaFoldDB" id="A0A9W8H1P6"/>
<evidence type="ECO:0000313" key="10">
    <source>
        <dbReference type="Proteomes" id="UP001140217"/>
    </source>
</evidence>
<dbReference type="PANTHER" id="PTHR12308:SF73">
    <property type="entry name" value="ANOCTAMIN"/>
    <property type="match status" value="1"/>
</dbReference>
<feature type="compositionally biased region" description="Acidic residues" evidence="5">
    <location>
        <begin position="758"/>
        <end position="776"/>
    </location>
</feature>
<evidence type="ECO:0000256" key="2">
    <source>
        <dbReference type="ARBA" id="ARBA00022692"/>
    </source>
</evidence>
<feature type="transmembrane region" description="Helical" evidence="6">
    <location>
        <begin position="208"/>
        <end position="234"/>
    </location>
</feature>
<organism evidence="9 10">
    <name type="scientific">Coemansia javaensis</name>
    <dbReference type="NCBI Taxonomy" id="2761396"/>
    <lineage>
        <taxon>Eukaryota</taxon>
        <taxon>Fungi</taxon>
        <taxon>Fungi incertae sedis</taxon>
        <taxon>Zoopagomycota</taxon>
        <taxon>Kickxellomycotina</taxon>
        <taxon>Kickxellomycetes</taxon>
        <taxon>Kickxellales</taxon>
        <taxon>Kickxellaceae</taxon>
        <taxon>Coemansia</taxon>
    </lineage>
</organism>
<name>A0A9W8H1P6_9FUNG</name>